<dbReference type="Gene3D" id="3.10.580.10">
    <property type="entry name" value="CBS-domain"/>
    <property type="match status" value="1"/>
</dbReference>
<keyword evidence="5" id="KW-1185">Reference proteome</keyword>
<accession>A0A4S8Q850</accession>
<dbReference type="PROSITE" id="PS51371">
    <property type="entry name" value="CBS"/>
    <property type="match status" value="2"/>
</dbReference>
<dbReference type="SUPFAM" id="SSF54631">
    <property type="entry name" value="CBS-domain pair"/>
    <property type="match status" value="1"/>
</dbReference>
<dbReference type="InterPro" id="IPR051257">
    <property type="entry name" value="Diverse_CBS-Domain"/>
</dbReference>
<evidence type="ECO:0000256" key="1">
    <source>
        <dbReference type="ARBA" id="ARBA00023122"/>
    </source>
</evidence>
<evidence type="ECO:0000313" key="5">
    <source>
        <dbReference type="Proteomes" id="UP000308760"/>
    </source>
</evidence>
<dbReference type="Pfam" id="PF00571">
    <property type="entry name" value="CBS"/>
    <property type="match status" value="2"/>
</dbReference>
<dbReference type="InterPro" id="IPR046342">
    <property type="entry name" value="CBS_dom_sf"/>
</dbReference>
<sequence length="138" mass="14877">MAKARDLMHPGVACVRSDDTAANAARMMAEMDVGCLPICGAEDNKIHGMVTDRDLVLNVMATGKDAELYTVDQLPQNHLILADADEDIEITIAKMKEHQIHRIPVLEGKRLVGIIALADVARRAPVPVTGELVGSISQ</sequence>
<comment type="caution">
    <text evidence="4">The sequence shown here is derived from an EMBL/GenBank/DDBJ whole genome shotgun (WGS) entry which is preliminary data.</text>
</comment>
<dbReference type="OrthoDB" id="9789996at2"/>
<dbReference type="PANTHER" id="PTHR43080:SF2">
    <property type="entry name" value="CBS DOMAIN-CONTAINING PROTEIN"/>
    <property type="match status" value="1"/>
</dbReference>
<dbReference type="InterPro" id="IPR000644">
    <property type="entry name" value="CBS_dom"/>
</dbReference>
<dbReference type="RefSeq" id="WP_136535959.1">
    <property type="nucleotide sequence ID" value="NZ_STGY01000066.1"/>
</dbReference>
<gene>
    <name evidence="4" type="ORF">FAB82_18245</name>
</gene>
<organism evidence="4 5">
    <name type="scientific">Glycomyces buryatensis</name>
    <dbReference type="NCBI Taxonomy" id="2570927"/>
    <lineage>
        <taxon>Bacteria</taxon>
        <taxon>Bacillati</taxon>
        <taxon>Actinomycetota</taxon>
        <taxon>Actinomycetes</taxon>
        <taxon>Glycomycetales</taxon>
        <taxon>Glycomycetaceae</taxon>
        <taxon>Glycomyces</taxon>
    </lineage>
</organism>
<evidence type="ECO:0000313" key="4">
    <source>
        <dbReference type="EMBL" id="THV39541.1"/>
    </source>
</evidence>
<feature type="domain" description="CBS" evidence="3">
    <location>
        <begin position="8"/>
        <end position="66"/>
    </location>
</feature>
<evidence type="ECO:0000256" key="2">
    <source>
        <dbReference type="PROSITE-ProRule" id="PRU00703"/>
    </source>
</evidence>
<keyword evidence="1 2" id="KW-0129">CBS domain</keyword>
<proteinExistence type="predicted"/>
<dbReference type="EMBL" id="STGY01000066">
    <property type="protein sequence ID" value="THV39541.1"/>
    <property type="molecule type" value="Genomic_DNA"/>
</dbReference>
<reference evidence="4 5" key="2">
    <citation type="submission" date="2019-05" db="EMBL/GenBank/DDBJ databases">
        <title>Glycomyces buryatensis sp. nov.</title>
        <authorList>
            <person name="Nikitina E."/>
        </authorList>
    </citation>
    <scope>NUCLEOTIDE SEQUENCE [LARGE SCALE GENOMIC DNA]</scope>
    <source>
        <strain evidence="4 5">18</strain>
    </source>
</reference>
<feature type="domain" description="CBS" evidence="3">
    <location>
        <begin position="75"/>
        <end position="132"/>
    </location>
</feature>
<dbReference type="AlphaFoldDB" id="A0A4S8Q850"/>
<dbReference type="PANTHER" id="PTHR43080">
    <property type="entry name" value="CBS DOMAIN-CONTAINING PROTEIN CBSX3, MITOCHONDRIAL"/>
    <property type="match status" value="1"/>
</dbReference>
<reference evidence="5" key="1">
    <citation type="submission" date="2019-04" db="EMBL/GenBank/DDBJ databases">
        <title>Nocardioides xinjiangensis sp. nov.</title>
        <authorList>
            <person name="Liu S."/>
        </authorList>
    </citation>
    <scope>NUCLEOTIDE SEQUENCE [LARGE SCALE GENOMIC DNA]</scope>
    <source>
        <strain evidence="5">18</strain>
    </source>
</reference>
<name>A0A4S8Q850_9ACTN</name>
<dbReference type="SMART" id="SM00116">
    <property type="entry name" value="CBS"/>
    <property type="match status" value="2"/>
</dbReference>
<dbReference type="Proteomes" id="UP000308760">
    <property type="component" value="Unassembled WGS sequence"/>
</dbReference>
<evidence type="ECO:0000259" key="3">
    <source>
        <dbReference type="PROSITE" id="PS51371"/>
    </source>
</evidence>
<protein>
    <submittedName>
        <fullName evidence="4">CBS domain-containing protein</fullName>
    </submittedName>
</protein>